<evidence type="ECO:0008006" key="4">
    <source>
        <dbReference type="Google" id="ProtNLM"/>
    </source>
</evidence>
<evidence type="ECO:0000256" key="1">
    <source>
        <dbReference type="SAM" id="SignalP"/>
    </source>
</evidence>
<dbReference type="SUPFAM" id="SSF51182">
    <property type="entry name" value="RmlC-like cupins"/>
    <property type="match status" value="1"/>
</dbReference>
<keyword evidence="3" id="KW-1185">Reference proteome</keyword>
<accession>A0ABP8G2L3</accession>
<sequence length="126" mass="13572">MKTTFTSFVACLALCFGLSVTPSFAGTTPSGPNTRTTKAFQQVLNTDNLRILSLELAPGEKLEFHASPEQEAYAASAGTLTVLDSDGAQKEITVKAGDRLWSDLTYFQNVNTGTNVLKIVLLERAK</sequence>
<dbReference type="EMBL" id="BAABGX010000003">
    <property type="protein sequence ID" value="GAA4316022.1"/>
    <property type="molecule type" value="Genomic_DNA"/>
</dbReference>
<dbReference type="Proteomes" id="UP001501844">
    <property type="component" value="Unassembled WGS sequence"/>
</dbReference>
<organism evidence="2 3">
    <name type="scientific">Nibribacter koreensis</name>
    <dbReference type="NCBI Taxonomy" id="1084519"/>
    <lineage>
        <taxon>Bacteria</taxon>
        <taxon>Pseudomonadati</taxon>
        <taxon>Bacteroidota</taxon>
        <taxon>Cytophagia</taxon>
        <taxon>Cytophagales</taxon>
        <taxon>Hymenobacteraceae</taxon>
        <taxon>Nibribacter</taxon>
    </lineage>
</organism>
<evidence type="ECO:0000313" key="3">
    <source>
        <dbReference type="Proteomes" id="UP001501844"/>
    </source>
</evidence>
<protein>
    <recommendedName>
        <fullName evidence="4">Cupin domain-containing protein</fullName>
    </recommendedName>
</protein>
<name>A0ABP8G2L3_9BACT</name>
<feature type="signal peptide" evidence="1">
    <location>
        <begin position="1"/>
        <end position="25"/>
    </location>
</feature>
<feature type="chain" id="PRO_5046966377" description="Cupin domain-containing protein" evidence="1">
    <location>
        <begin position="26"/>
        <end position="126"/>
    </location>
</feature>
<proteinExistence type="predicted"/>
<dbReference type="RefSeq" id="WP_345169620.1">
    <property type="nucleotide sequence ID" value="NZ_BAABGX010000003.1"/>
</dbReference>
<gene>
    <name evidence="2" type="ORF">GCM10023183_37070</name>
</gene>
<dbReference type="InterPro" id="IPR014710">
    <property type="entry name" value="RmlC-like_jellyroll"/>
</dbReference>
<dbReference type="Gene3D" id="2.60.120.10">
    <property type="entry name" value="Jelly Rolls"/>
    <property type="match status" value="1"/>
</dbReference>
<evidence type="ECO:0000313" key="2">
    <source>
        <dbReference type="EMBL" id="GAA4316022.1"/>
    </source>
</evidence>
<comment type="caution">
    <text evidence="2">The sequence shown here is derived from an EMBL/GenBank/DDBJ whole genome shotgun (WGS) entry which is preliminary data.</text>
</comment>
<reference evidence="3" key="1">
    <citation type="journal article" date="2019" name="Int. J. Syst. Evol. Microbiol.">
        <title>The Global Catalogue of Microorganisms (GCM) 10K type strain sequencing project: providing services to taxonomists for standard genome sequencing and annotation.</title>
        <authorList>
            <consortium name="The Broad Institute Genomics Platform"/>
            <consortium name="The Broad Institute Genome Sequencing Center for Infectious Disease"/>
            <person name="Wu L."/>
            <person name="Ma J."/>
        </authorList>
    </citation>
    <scope>NUCLEOTIDE SEQUENCE [LARGE SCALE GENOMIC DNA]</scope>
    <source>
        <strain evidence="3">JCM 17917</strain>
    </source>
</reference>
<dbReference type="InterPro" id="IPR011051">
    <property type="entry name" value="RmlC_Cupin_sf"/>
</dbReference>
<keyword evidence="1" id="KW-0732">Signal</keyword>